<reference evidence="3 5" key="2">
    <citation type="submission" date="2023-08" db="EMBL/GenBank/DDBJ databases">
        <title>Streptococcus ruminantium-associated sheep mastitis outbreak detected in Italy is distinct from bovine isolates.</title>
        <authorList>
            <person name="Rosa M.N."/>
            <person name="Vezina B."/>
            <person name="Tola S."/>
        </authorList>
    </citation>
    <scope>NUCLEOTIDE SEQUENCE [LARGE SCALE GENOMIC DNA]</scope>
    <source>
        <strain evidence="3 5">OM6730</strain>
    </source>
</reference>
<dbReference type="OrthoDB" id="2339930at2"/>
<keyword evidence="1" id="KW-0472">Membrane</keyword>
<dbReference type="EMBL" id="JAVIBX010000018">
    <property type="protein sequence ID" value="MDQ8833250.1"/>
    <property type="molecule type" value="Genomic_DNA"/>
</dbReference>
<proteinExistence type="predicted"/>
<feature type="transmembrane region" description="Helical" evidence="1">
    <location>
        <begin position="6"/>
        <end position="26"/>
    </location>
</feature>
<dbReference type="KEGG" id="srq:SR187_9335"/>
<dbReference type="RefSeq" id="WP_024532984.1">
    <property type="nucleotide sequence ID" value="NZ_AP018400.1"/>
</dbReference>
<sequence length="147" mass="16670">MARKKVFLFVFGVVMLFGSYVGWKLYQDSTRVIIPLEELQGITVSPIKGDFSISGTANISNFERVSNYQAKQTGNDVYLYFMKTKSIFKDDAVDLKLSRIIIGDVGSKIKNIYLISGENIIVKTSSRSTDYLDIENRDKEKLLFSSE</sequence>
<dbReference type="AlphaFoldDB" id="A0A2Z5U5S9"/>
<organism evidence="2 4">
    <name type="scientific">Streptococcus ruminantium</name>
    <dbReference type="NCBI Taxonomy" id="1917441"/>
    <lineage>
        <taxon>Bacteria</taxon>
        <taxon>Bacillati</taxon>
        <taxon>Bacillota</taxon>
        <taxon>Bacilli</taxon>
        <taxon>Lactobacillales</taxon>
        <taxon>Streptococcaceae</taxon>
        <taxon>Streptococcus</taxon>
    </lineage>
</organism>
<name>A0A2Z5U5S9_9STRE</name>
<evidence type="ECO:0000313" key="4">
    <source>
        <dbReference type="Proteomes" id="UP000269331"/>
    </source>
</evidence>
<evidence type="ECO:0000256" key="1">
    <source>
        <dbReference type="SAM" id="Phobius"/>
    </source>
</evidence>
<protein>
    <submittedName>
        <fullName evidence="2">Uncharacterized protein</fullName>
    </submittedName>
</protein>
<keyword evidence="1" id="KW-0812">Transmembrane</keyword>
<dbReference type="GeneID" id="52230358"/>
<keyword evidence="1" id="KW-1133">Transmembrane helix</keyword>
<gene>
    <name evidence="3" type="ORF">RFF62_05555</name>
    <name evidence="2" type="ORF">SR187_9335</name>
</gene>
<dbReference type="Proteomes" id="UP000269331">
    <property type="component" value="Chromosome"/>
</dbReference>
<evidence type="ECO:0000313" key="3">
    <source>
        <dbReference type="EMBL" id="MDQ8833250.1"/>
    </source>
</evidence>
<keyword evidence="5" id="KW-1185">Reference proteome</keyword>
<reference evidence="2 4" key="1">
    <citation type="journal article" date="2018" name="Genome Biol. Evol.">
        <title>Complete Genome Sequence of Streptococcus ruminantium sp. nov. GUT-187T (=DSM 104980T =JCM 31869T), the Type Strain of S. ruminantium, and Comparison with Genome Sequences of Streptococcus suis Strains.</title>
        <authorList>
            <person name="Tohya M."/>
            <person name="Sekizaki T."/>
            <person name="Miyoshi-Akiyama T."/>
        </authorList>
    </citation>
    <scope>NUCLEOTIDE SEQUENCE [LARGE SCALE GENOMIC DNA]</scope>
    <source>
        <strain evidence="2 4">GUT187T</strain>
    </source>
</reference>
<accession>A0A2Z5U5S9</accession>
<dbReference type="Proteomes" id="UP001228446">
    <property type="component" value="Unassembled WGS sequence"/>
</dbReference>
<dbReference type="EMBL" id="AP018400">
    <property type="protein sequence ID" value="BBA93468.1"/>
    <property type="molecule type" value="Genomic_DNA"/>
</dbReference>
<evidence type="ECO:0000313" key="2">
    <source>
        <dbReference type="EMBL" id="BBA93468.1"/>
    </source>
</evidence>
<evidence type="ECO:0000313" key="5">
    <source>
        <dbReference type="Proteomes" id="UP001228446"/>
    </source>
</evidence>